<name>A0AA39H7L8_9BILA</name>
<protein>
    <recommendedName>
        <fullName evidence="2">Piwi domain-containing protein</fullName>
    </recommendedName>
</protein>
<accession>A0AA39H7L8</accession>
<dbReference type="Gene3D" id="3.30.420.10">
    <property type="entry name" value="Ribonuclease H-like superfamily/Ribonuclease H"/>
    <property type="match status" value="1"/>
</dbReference>
<dbReference type="AlphaFoldDB" id="A0AA39H7L8"/>
<reference evidence="3" key="1">
    <citation type="submission" date="2023-06" db="EMBL/GenBank/DDBJ databases">
        <title>Genomic analysis of the entomopathogenic nematode Steinernema hermaphroditum.</title>
        <authorList>
            <person name="Schwarz E.M."/>
            <person name="Heppert J.K."/>
            <person name="Baniya A."/>
            <person name="Schwartz H.T."/>
            <person name="Tan C.-H."/>
            <person name="Antoshechkin I."/>
            <person name="Sternberg P.W."/>
            <person name="Goodrich-Blair H."/>
            <person name="Dillman A.R."/>
        </authorList>
    </citation>
    <scope>NUCLEOTIDE SEQUENCE</scope>
    <source>
        <strain evidence="3">PS9179</strain>
        <tissue evidence="3">Whole animal</tissue>
    </source>
</reference>
<dbReference type="InterPro" id="IPR003165">
    <property type="entry name" value="Piwi"/>
</dbReference>
<dbReference type="Proteomes" id="UP001175271">
    <property type="component" value="Unassembled WGS sequence"/>
</dbReference>
<dbReference type="SMART" id="SM00950">
    <property type="entry name" value="Piwi"/>
    <property type="match status" value="1"/>
</dbReference>
<dbReference type="PANTHER" id="PTHR22891">
    <property type="entry name" value="EUKARYOTIC TRANSLATION INITIATION FACTOR 2C"/>
    <property type="match status" value="1"/>
</dbReference>
<dbReference type="InterPro" id="IPR003100">
    <property type="entry name" value="PAZ_dom"/>
</dbReference>
<dbReference type="InterPro" id="IPR012337">
    <property type="entry name" value="RNaseH-like_sf"/>
</dbReference>
<dbReference type="Pfam" id="PF02171">
    <property type="entry name" value="Piwi"/>
    <property type="match status" value="1"/>
</dbReference>
<dbReference type="Gene3D" id="2.170.260.10">
    <property type="entry name" value="paz domain"/>
    <property type="match status" value="1"/>
</dbReference>
<organism evidence="3 4">
    <name type="scientific">Steinernema hermaphroditum</name>
    <dbReference type="NCBI Taxonomy" id="289476"/>
    <lineage>
        <taxon>Eukaryota</taxon>
        <taxon>Metazoa</taxon>
        <taxon>Ecdysozoa</taxon>
        <taxon>Nematoda</taxon>
        <taxon>Chromadorea</taxon>
        <taxon>Rhabditida</taxon>
        <taxon>Tylenchina</taxon>
        <taxon>Panagrolaimomorpha</taxon>
        <taxon>Strongyloidoidea</taxon>
        <taxon>Steinernematidae</taxon>
        <taxon>Steinernema</taxon>
    </lineage>
</organism>
<proteinExistence type="predicted"/>
<evidence type="ECO:0000313" key="3">
    <source>
        <dbReference type="EMBL" id="KAK0399564.1"/>
    </source>
</evidence>
<feature type="compositionally biased region" description="Basic and acidic residues" evidence="1">
    <location>
        <begin position="33"/>
        <end position="45"/>
    </location>
</feature>
<dbReference type="GO" id="GO:0003723">
    <property type="term" value="F:RNA binding"/>
    <property type="evidence" value="ECO:0007669"/>
    <property type="project" value="InterPro"/>
</dbReference>
<sequence length="1088" mass="124332">MSRNFKGNYSRQFRNTNRPSRGASRGRGSDYGNIDRRSQHDDRSRNPHSSQQGSSHVRRSSPPPDDPSMQADRHGDRPSPNPTSRSSTQNSTRVRDEPETSASTANIGVELEPENVVRMNAFRFNMTKAPRAIHVYELIFAMYRKVPKNAALKNRKVRTNARIHDISEIGLGYNEFDDDDEAMIVTDMLIGPTDSVRKQKRKALVFQLFRHLLAENQKDGQISDFPGSPYDYAYDTVRTLYTPNDIQDNMCNLEKENLPKAILDQLVSTPFDCITAFVKKCGTTFDLHNFGTESDPLVGVEHFLETLTWQHAFERMNDQVVYGSKNFMLNAGKPLKHVFGLSTAVGFEKTVELIPDPNPDYTSVVRPFIPVLHMTPKFELFFDIRHPKRVSDFCAIFFQCQSTKELERKLNGEDKEYHLYNIAPVLKGAIVQTNHRNDGRQDTFMIDHVEKRSAHDIYIECEGDMKMSVAEYMNDRYDFTDCSKTLPCIARKYKDAYSYYPMNVVELLPNQKVVSPYISETIKEAFKTACYSLAENAVNNISQAMTDLNLTRAADEYQSSSDVVQVSNPYLQTFKITIESSELVQIAAKHTKAPIIVQKNYFSKPVGGKWALWKQAKPIQAISPVVSKPFRIGIVNTCPMSEVPLDELGTFTKKIFGWMHTLYDMKLDQSKDVVLVHDFSKYFGMDKRVSDMLQKAEETIEKCKLRHVIVICSGNKDDLTHDVWKLAEMTNRLTRNDGKADIVVTTQCLTPKTFKDVICKSTYNDEKLTSIIMKLNLKLGGTNYCLKESHVSDEPSNMAIRHIRPTRMFVGIDLKQPERQRFGEPNHNPTVVGFSYSTPDPNFMLRGTYWYQHDKQADMEMVRSHLKHALQRFSANGGALPIDIFMYWRVTRQSQDMSKEKAALLETISQCYSHQDFRPKFVLITVETKPKIRLFPNSTSVQGHSAKQNVMAGSFIQERFATPNFTLVSHCSDGGLAQPVRFTVNVHHGDMSAEELAALEVEELTNTLCYLQNTANRSTSVPAPLYSAMDLSKRGMSNYQTLDMAMMEEDGNGELLRKKKRTPEQWQKHYDSVLRQMPVPHRESKFWA</sequence>
<feature type="compositionally biased region" description="Low complexity" evidence="1">
    <location>
        <begin position="82"/>
        <end position="92"/>
    </location>
</feature>
<evidence type="ECO:0000256" key="1">
    <source>
        <dbReference type="SAM" id="MobiDB-lite"/>
    </source>
</evidence>
<comment type="caution">
    <text evidence="3">The sequence shown here is derived from an EMBL/GenBank/DDBJ whole genome shotgun (WGS) entry which is preliminary data.</text>
</comment>
<evidence type="ECO:0000259" key="2">
    <source>
        <dbReference type="PROSITE" id="PS50822"/>
    </source>
</evidence>
<dbReference type="Pfam" id="PF02170">
    <property type="entry name" value="PAZ"/>
    <property type="match status" value="1"/>
</dbReference>
<feature type="domain" description="Piwi" evidence="2">
    <location>
        <begin position="744"/>
        <end position="1040"/>
    </location>
</feature>
<dbReference type="InterPro" id="IPR036085">
    <property type="entry name" value="PAZ_dom_sf"/>
</dbReference>
<dbReference type="InterPro" id="IPR036397">
    <property type="entry name" value="RNaseH_sf"/>
</dbReference>
<dbReference type="EMBL" id="JAUCMV010000005">
    <property type="protein sequence ID" value="KAK0399564.1"/>
    <property type="molecule type" value="Genomic_DNA"/>
</dbReference>
<dbReference type="PROSITE" id="PS50822">
    <property type="entry name" value="PIWI"/>
    <property type="match status" value="1"/>
</dbReference>
<evidence type="ECO:0000313" key="4">
    <source>
        <dbReference type="Proteomes" id="UP001175271"/>
    </source>
</evidence>
<keyword evidence="4" id="KW-1185">Reference proteome</keyword>
<gene>
    <name evidence="3" type="ORF">QR680_003108</name>
</gene>
<dbReference type="SUPFAM" id="SSF53098">
    <property type="entry name" value="Ribonuclease H-like"/>
    <property type="match status" value="1"/>
</dbReference>
<feature type="region of interest" description="Disordered" evidence="1">
    <location>
        <begin position="1"/>
        <end position="107"/>
    </location>
</feature>
<feature type="compositionally biased region" description="Polar residues" evidence="1">
    <location>
        <begin position="1"/>
        <end position="19"/>
    </location>
</feature>
<dbReference type="SUPFAM" id="SSF101690">
    <property type="entry name" value="PAZ domain"/>
    <property type="match status" value="1"/>
</dbReference>
<dbReference type="Gene3D" id="3.40.50.2300">
    <property type="match status" value="1"/>
</dbReference>